<sequence length="63" mass="6590">MIDVVVCIGGPPGSGKSTAGRKIAERLGLEYRSAGDIFRAEASQHGLDLEAFGRYADGPTPEV</sequence>
<dbReference type="SUPFAM" id="SSF52540">
    <property type="entry name" value="P-loop containing nucleoside triphosphate hydrolases"/>
    <property type="match status" value="1"/>
</dbReference>
<dbReference type="Gene3D" id="3.40.50.300">
    <property type="entry name" value="P-loop containing nucleotide triphosphate hydrolases"/>
    <property type="match status" value="1"/>
</dbReference>
<name>T0YJS6_9ZZZZ</name>
<reference evidence="1" key="1">
    <citation type="submission" date="2013-08" db="EMBL/GenBank/DDBJ databases">
        <authorList>
            <person name="Mendez C."/>
            <person name="Richter M."/>
            <person name="Ferrer M."/>
            <person name="Sanchez J."/>
        </authorList>
    </citation>
    <scope>NUCLEOTIDE SEQUENCE</scope>
</reference>
<proteinExistence type="predicted"/>
<dbReference type="Pfam" id="PF13207">
    <property type="entry name" value="AAA_17"/>
    <property type="match status" value="1"/>
</dbReference>
<accession>T0YJS6</accession>
<reference evidence="1" key="2">
    <citation type="journal article" date="2014" name="ISME J.">
        <title>Microbial stratification in low pH oxic and suboxic macroscopic growths along an acid mine drainage.</title>
        <authorList>
            <person name="Mendez-Garcia C."/>
            <person name="Mesa V."/>
            <person name="Sprenger R.R."/>
            <person name="Richter M."/>
            <person name="Diez M.S."/>
            <person name="Solano J."/>
            <person name="Bargiela R."/>
            <person name="Golyshina O.V."/>
            <person name="Manteca A."/>
            <person name="Ramos J.L."/>
            <person name="Gallego J.R."/>
            <person name="Llorente I."/>
            <person name="Martins Dos Santos V.A."/>
            <person name="Jensen O.N."/>
            <person name="Pelaez A.I."/>
            <person name="Sanchez J."/>
            <person name="Ferrer M."/>
        </authorList>
    </citation>
    <scope>NUCLEOTIDE SEQUENCE</scope>
</reference>
<evidence type="ECO:0000313" key="1">
    <source>
        <dbReference type="EMBL" id="EQD35681.1"/>
    </source>
</evidence>
<dbReference type="InterPro" id="IPR027417">
    <property type="entry name" value="P-loop_NTPase"/>
</dbReference>
<gene>
    <name evidence="1" type="ORF">B1B_16818</name>
</gene>
<dbReference type="GO" id="GO:0016301">
    <property type="term" value="F:kinase activity"/>
    <property type="evidence" value="ECO:0007669"/>
    <property type="project" value="UniProtKB-KW"/>
</dbReference>
<dbReference type="AlphaFoldDB" id="T0YJS6"/>
<dbReference type="EMBL" id="AUZY01011212">
    <property type="protein sequence ID" value="EQD35681.1"/>
    <property type="molecule type" value="Genomic_DNA"/>
</dbReference>
<keyword evidence="1" id="KW-0418">Kinase</keyword>
<protein>
    <submittedName>
        <fullName evidence="1">Cytidylate kinase</fullName>
    </submittedName>
</protein>
<organism evidence="1">
    <name type="scientific">mine drainage metagenome</name>
    <dbReference type="NCBI Taxonomy" id="410659"/>
    <lineage>
        <taxon>unclassified sequences</taxon>
        <taxon>metagenomes</taxon>
        <taxon>ecological metagenomes</taxon>
    </lineage>
</organism>
<feature type="non-terminal residue" evidence="1">
    <location>
        <position position="63"/>
    </location>
</feature>
<comment type="caution">
    <text evidence="1">The sequence shown here is derived from an EMBL/GenBank/DDBJ whole genome shotgun (WGS) entry which is preliminary data.</text>
</comment>
<keyword evidence="1" id="KW-0808">Transferase</keyword>